<dbReference type="UniPathway" id="UPA00070">
    <property type="reaction ID" value="UER00946"/>
</dbReference>
<dbReference type="EC" id="1.3.5.2" evidence="4 11"/>
<feature type="domain" description="Dihydroorotate dehydrogenase catalytic" evidence="13">
    <location>
        <begin position="253"/>
        <end position="569"/>
    </location>
</feature>
<feature type="compositionally biased region" description="Low complexity" evidence="12">
    <location>
        <begin position="125"/>
        <end position="136"/>
    </location>
</feature>
<keyword evidence="7 11" id="KW-0288">FMN</keyword>
<dbReference type="PROSITE" id="PS00912">
    <property type="entry name" value="DHODEHASE_2"/>
    <property type="match status" value="1"/>
</dbReference>
<dbReference type="SUPFAM" id="SSF51395">
    <property type="entry name" value="FMN-linked oxidoreductases"/>
    <property type="match status" value="1"/>
</dbReference>
<accession>K8FDB3</accession>
<evidence type="ECO:0000256" key="10">
    <source>
        <dbReference type="ARBA" id="ARBA00048639"/>
    </source>
</evidence>
<keyword evidence="8 11" id="KW-0560">Oxidoreductase</keyword>
<dbReference type="GO" id="GO:0005743">
    <property type="term" value="C:mitochondrial inner membrane"/>
    <property type="evidence" value="ECO:0007669"/>
    <property type="project" value="UniProtKB-SubCell"/>
</dbReference>
<comment type="cofactor">
    <cofactor evidence="11">
        <name>FMN</name>
        <dbReference type="ChEBI" id="CHEBI:58210"/>
    </cofactor>
    <text evidence="11">Binds 1 FMN per subunit.</text>
</comment>
<name>K8FDB3_9CHLO</name>
<dbReference type="EMBL" id="FO082263">
    <property type="protein sequence ID" value="CCO20308.1"/>
    <property type="molecule type" value="Genomic_DNA"/>
</dbReference>
<protein>
    <recommendedName>
        <fullName evidence="5 11">Dihydroorotate dehydrogenase (quinone), mitochondrial</fullName>
        <shortName evidence="11">DHOdehase</shortName>
        <ecNumber evidence="4 11">1.3.5.2</ecNumber>
    </recommendedName>
</protein>
<keyword evidence="11" id="KW-0999">Mitochondrion inner membrane</keyword>
<dbReference type="InterPro" id="IPR001295">
    <property type="entry name" value="Dihydroorotate_DH_CS"/>
</dbReference>
<keyword evidence="15" id="KW-1185">Reference proteome</keyword>
<feature type="region of interest" description="Disordered" evidence="12">
    <location>
        <begin position="42"/>
        <end position="148"/>
    </location>
</feature>
<dbReference type="GeneID" id="19011175"/>
<evidence type="ECO:0000256" key="8">
    <source>
        <dbReference type="ARBA" id="ARBA00023002"/>
    </source>
</evidence>
<comment type="pathway">
    <text evidence="2 11">Pyrimidine metabolism; UMP biosynthesis via de novo pathway; orotate from (S)-dihydroorotate (quinone route): step 1/1.</text>
</comment>
<dbReference type="Pfam" id="PF01180">
    <property type="entry name" value="DHO_dh"/>
    <property type="match status" value="1"/>
</dbReference>
<evidence type="ECO:0000313" key="14">
    <source>
        <dbReference type="EMBL" id="CCO20308.1"/>
    </source>
</evidence>
<keyword evidence="11" id="KW-0496">Mitochondrion</keyword>
<proteinExistence type="inferred from homology"/>
<evidence type="ECO:0000256" key="2">
    <source>
        <dbReference type="ARBA" id="ARBA00005161"/>
    </source>
</evidence>
<feature type="compositionally biased region" description="Low complexity" evidence="12">
    <location>
        <begin position="74"/>
        <end position="109"/>
    </location>
</feature>
<dbReference type="eggNOG" id="KOG1436">
    <property type="taxonomic scope" value="Eukaryota"/>
</dbReference>
<feature type="compositionally biased region" description="Basic residues" evidence="12">
    <location>
        <begin position="56"/>
        <end position="68"/>
    </location>
</feature>
<comment type="subcellular location">
    <subcellularLocation>
        <location evidence="1">Membrane</location>
    </subcellularLocation>
    <subcellularLocation>
        <location evidence="11">Mitochondrion inner membrane</location>
        <topology evidence="11">Single-pass membrane protein</topology>
    </subcellularLocation>
</comment>
<evidence type="ECO:0000259" key="13">
    <source>
        <dbReference type="Pfam" id="PF01180"/>
    </source>
</evidence>
<dbReference type="GO" id="GO:0106430">
    <property type="term" value="F:dihydroorotate dehydrogenase (quinone) activity"/>
    <property type="evidence" value="ECO:0007669"/>
    <property type="project" value="UniProtKB-EC"/>
</dbReference>
<dbReference type="NCBIfam" id="TIGR01036">
    <property type="entry name" value="pyrD_sub2"/>
    <property type="match status" value="1"/>
</dbReference>
<dbReference type="InterPro" id="IPR005719">
    <property type="entry name" value="Dihydroorotate_DH_2"/>
</dbReference>
<dbReference type="PANTHER" id="PTHR48109:SF4">
    <property type="entry name" value="DIHYDROOROTATE DEHYDROGENASE (QUINONE), MITOCHONDRIAL"/>
    <property type="match status" value="1"/>
</dbReference>
<dbReference type="PROSITE" id="PS00911">
    <property type="entry name" value="DHODEHASE_1"/>
    <property type="match status" value="1"/>
</dbReference>
<dbReference type="KEGG" id="bpg:Bathy16g00380"/>
<evidence type="ECO:0000256" key="6">
    <source>
        <dbReference type="ARBA" id="ARBA00022630"/>
    </source>
</evidence>
<dbReference type="InterPro" id="IPR013785">
    <property type="entry name" value="Aldolase_TIM"/>
</dbReference>
<dbReference type="AlphaFoldDB" id="K8FDB3"/>
<evidence type="ECO:0000256" key="3">
    <source>
        <dbReference type="ARBA" id="ARBA00005359"/>
    </source>
</evidence>
<keyword evidence="6 11" id="KW-0285">Flavoprotein</keyword>
<dbReference type="PANTHER" id="PTHR48109">
    <property type="entry name" value="DIHYDROOROTATE DEHYDROGENASE (QUINONE), MITOCHONDRIAL-RELATED"/>
    <property type="match status" value="1"/>
</dbReference>
<reference evidence="14 15" key="1">
    <citation type="submission" date="2011-10" db="EMBL/GenBank/DDBJ databases">
        <authorList>
            <person name="Genoscope - CEA"/>
        </authorList>
    </citation>
    <scope>NUCLEOTIDE SEQUENCE [LARGE SCALE GENOMIC DNA]</scope>
    <source>
        <strain evidence="14 15">RCC 1105</strain>
    </source>
</reference>
<dbReference type="GO" id="GO:0044205">
    <property type="term" value="P:'de novo' UMP biosynthetic process"/>
    <property type="evidence" value="ECO:0007669"/>
    <property type="project" value="UniProtKB-UniPathway"/>
</dbReference>
<dbReference type="NCBIfam" id="NF003652">
    <property type="entry name" value="PRK05286.2-5"/>
    <property type="match status" value="1"/>
</dbReference>
<evidence type="ECO:0000256" key="7">
    <source>
        <dbReference type="ARBA" id="ARBA00022643"/>
    </source>
</evidence>
<comment type="similarity">
    <text evidence="3 11">Belongs to the dihydroorotate dehydrogenase family. Type 2 subfamily.</text>
</comment>
<evidence type="ECO:0000256" key="9">
    <source>
        <dbReference type="ARBA" id="ARBA00023136"/>
    </source>
</evidence>
<dbReference type="InterPro" id="IPR005720">
    <property type="entry name" value="Dihydroorotate_DH_cat"/>
</dbReference>
<feature type="compositionally biased region" description="Polar residues" evidence="12">
    <location>
        <begin position="115"/>
        <end position="124"/>
    </location>
</feature>
<evidence type="ECO:0000256" key="11">
    <source>
        <dbReference type="RuleBase" id="RU361255"/>
    </source>
</evidence>
<sequence length="597" mass="64912">MSSRTGKSFLRFRRVLAERVERKDFFFTGVNVNGKGETMMFHRRHQRRSFAGGGKGGKKMNKHGKSLKRSTINPSSESSSSSPTPAAPARTTSPPQNVSSSSSSPAAAAGENGFAQKTTKTPIMSSASASASASKSPTPALTNQSSSSSSSLLKTIGALSLFASIGYGSLRAADSPLASDVEFKTFEFLAPVFSRLMDAESAHNLGVSLFANGLYPIERRERDNDRNNADASGEYAEMREMLRVTNVFNDGLMTFPNPIGLAAGFDKDAKTIQGMREIGFGFVEIGSVTPQPQDGNPKPRVFRLRELDAVINRYGFNSEGIERAKERLKKEKNRVAATVVDNKTEEKEESTTTTTTNVIAPIGVNLGKNKTTPESEAAKSYALGATELGPFADYLVINVSSPNTPGLRDLQKGSSLVKILRDVVNARDRLLVKEEKKKSLPVLVKIAPDVDEKGLKEIAKAVKKAKIDGVIISNTTIERNDRVQQHENGKEIGGLSGKPVFEKSTEVLRRFYELTDGSIPLVGCGGVFTGEDALKKIKAGASLVQLYTSFAYAGPALIPKVKRELYEALKREGFKNVNEAVGYDVKQRKKRNRFLFF</sequence>
<dbReference type="CDD" id="cd04738">
    <property type="entry name" value="DHOD_2_like"/>
    <property type="match status" value="1"/>
</dbReference>
<comment type="catalytic activity">
    <reaction evidence="10 11">
        <text>(S)-dihydroorotate + a quinone = orotate + a quinol</text>
        <dbReference type="Rhea" id="RHEA:30187"/>
        <dbReference type="ChEBI" id="CHEBI:24646"/>
        <dbReference type="ChEBI" id="CHEBI:30839"/>
        <dbReference type="ChEBI" id="CHEBI:30864"/>
        <dbReference type="ChEBI" id="CHEBI:132124"/>
        <dbReference type="EC" id="1.3.5.2"/>
    </reaction>
</comment>
<dbReference type="NCBIfam" id="NF003645">
    <property type="entry name" value="PRK05286.1-2"/>
    <property type="match status" value="1"/>
</dbReference>
<evidence type="ECO:0000313" key="15">
    <source>
        <dbReference type="Proteomes" id="UP000198341"/>
    </source>
</evidence>
<dbReference type="RefSeq" id="XP_007508691.1">
    <property type="nucleotide sequence ID" value="XM_007508629.1"/>
</dbReference>
<evidence type="ECO:0000256" key="4">
    <source>
        <dbReference type="ARBA" id="ARBA00012791"/>
    </source>
</evidence>
<dbReference type="InterPro" id="IPR050074">
    <property type="entry name" value="DHO_dehydrogenase"/>
</dbReference>
<dbReference type="Proteomes" id="UP000198341">
    <property type="component" value="Chromosome 16"/>
</dbReference>
<dbReference type="GO" id="GO:0006207">
    <property type="term" value="P:'de novo' pyrimidine nucleobase biosynthetic process"/>
    <property type="evidence" value="ECO:0007669"/>
    <property type="project" value="InterPro"/>
</dbReference>
<organism evidence="14 15">
    <name type="scientific">Bathycoccus prasinos</name>
    <dbReference type="NCBI Taxonomy" id="41875"/>
    <lineage>
        <taxon>Eukaryota</taxon>
        <taxon>Viridiplantae</taxon>
        <taxon>Chlorophyta</taxon>
        <taxon>Mamiellophyceae</taxon>
        <taxon>Mamiellales</taxon>
        <taxon>Bathycoccaceae</taxon>
        <taxon>Bathycoccus</taxon>
    </lineage>
</organism>
<evidence type="ECO:0000256" key="5">
    <source>
        <dbReference type="ARBA" id="ARBA00017599"/>
    </source>
</evidence>
<dbReference type="Gene3D" id="3.20.20.70">
    <property type="entry name" value="Aldolase class I"/>
    <property type="match status" value="1"/>
</dbReference>
<evidence type="ECO:0000256" key="12">
    <source>
        <dbReference type="SAM" id="MobiDB-lite"/>
    </source>
</evidence>
<gene>
    <name evidence="14" type="ordered locus">Bathy16g00380</name>
</gene>
<dbReference type="OrthoDB" id="14784at2759"/>
<evidence type="ECO:0000256" key="1">
    <source>
        <dbReference type="ARBA" id="ARBA00004370"/>
    </source>
</evidence>
<keyword evidence="9" id="KW-0472">Membrane</keyword>
<dbReference type="STRING" id="41875.K8FDB3"/>